<gene>
    <name evidence="2" type="ordered locus">Fbal_3431</name>
</gene>
<dbReference type="SUPFAM" id="SSF52091">
    <property type="entry name" value="SpoIIaa-like"/>
    <property type="match status" value="1"/>
</dbReference>
<dbReference type="Gene3D" id="3.30.750.24">
    <property type="entry name" value="STAS domain"/>
    <property type="match status" value="1"/>
</dbReference>
<dbReference type="InterPro" id="IPR036513">
    <property type="entry name" value="STAS_dom_sf"/>
</dbReference>
<dbReference type="EMBL" id="CP002209">
    <property type="protein sequence ID" value="ADN77629.1"/>
    <property type="molecule type" value="Genomic_DNA"/>
</dbReference>
<dbReference type="PANTHER" id="PTHR35849">
    <property type="entry name" value="BLR2341 PROTEIN"/>
    <property type="match status" value="1"/>
</dbReference>
<dbReference type="PANTHER" id="PTHR35849:SF1">
    <property type="entry name" value="INTERMEMBRANE PHOSPHOLIPID TRANSPORT SYSTEM BINDING PROTEIN MLAB"/>
    <property type="match status" value="1"/>
</dbReference>
<protein>
    <recommendedName>
        <fullName evidence="1">STAS domain-containing protein</fullName>
    </recommendedName>
</protein>
<dbReference type="Proteomes" id="UP000006683">
    <property type="component" value="Chromosome"/>
</dbReference>
<dbReference type="GeneID" id="67183645"/>
<dbReference type="STRING" id="550540.Fbal_3431"/>
<organism evidence="2 3">
    <name type="scientific">Ferrimonas balearica (strain DSM 9799 / CCM 4581 / KCTC 23876 / PAT)</name>
    <dbReference type="NCBI Taxonomy" id="550540"/>
    <lineage>
        <taxon>Bacteria</taxon>
        <taxon>Pseudomonadati</taxon>
        <taxon>Pseudomonadota</taxon>
        <taxon>Gammaproteobacteria</taxon>
        <taxon>Alteromonadales</taxon>
        <taxon>Ferrimonadaceae</taxon>
        <taxon>Ferrimonas</taxon>
    </lineage>
</organism>
<evidence type="ECO:0000313" key="2">
    <source>
        <dbReference type="EMBL" id="ADN77629.1"/>
    </source>
</evidence>
<evidence type="ECO:0000259" key="1">
    <source>
        <dbReference type="PROSITE" id="PS50801"/>
    </source>
</evidence>
<accession>E1SMC0</accession>
<keyword evidence="3" id="KW-1185">Reference proteome</keyword>
<evidence type="ECO:0000313" key="3">
    <source>
        <dbReference type="Proteomes" id="UP000006683"/>
    </source>
</evidence>
<dbReference type="AlphaFoldDB" id="E1SMC0"/>
<dbReference type="InterPro" id="IPR058548">
    <property type="entry name" value="MlaB-like_STAS"/>
</dbReference>
<dbReference type="InterPro" id="IPR052746">
    <property type="entry name" value="MlaB_ABC_Transporter"/>
</dbReference>
<dbReference type="HOGENOM" id="CLU_115403_13_4_6"/>
<sequence length="99" mass="10758">MSATFRREEQALVVSGDLNQASVPGLWPLSPEWLVAPLVRLELAGLNSIDSAGLALLLELEAAAQQQGQALSWQDCPDDLRQLMQLYDLELVEGRLSGA</sequence>
<dbReference type="KEGG" id="fbl:Fbal_3431"/>
<dbReference type="PROSITE" id="PS50801">
    <property type="entry name" value="STAS"/>
    <property type="match status" value="1"/>
</dbReference>
<dbReference type="eggNOG" id="COG3113">
    <property type="taxonomic scope" value="Bacteria"/>
</dbReference>
<dbReference type="InterPro" id="IPR002645">
    <property type="entry name" value="STAS_dom"/>
</dbReference>
<proteinExistence type="predicted"/>
<feature type="domain" description="STAS" evidence="1">
    <location>
        <begin position="12"/>
        <end position="99"/>
    </location>
</feature>
<dbReference type="OrthoDB" id="6025652at2"/>
<reference evidence="2 3" key="1">
    <citation type="journal article" date="2010" name="Stand. Genomic Sci.">
        <title>Complete genome sequence of Ferrimonas balearica type strain (PAT).</title>
        <authorList>
            <person name="Nolan M."/>
            <person name="Sikorski J."/>
            <person name="Davenport K."/>
            <person name="Lucas S."/>
            <person name="Glavina Del Rio T."/>
            <person name="Tice H."/>
            <person name="Cheng J."/>
            <person name="Goodwin L."/>
            <person name="Pitluck S."/>
            <person name="Liolios K."/>
            <person name="Ivanova N."/>
            <person name="Mavromatis K."/>
            <person name="Ovchinnikova G."/>
            <person name="Pati A."/>
            <person name="Chen A."/>
            <person name="Palaniappan K."/>
            <person name="Land M."/>
            <person name="Hauser L."/>
            <person name="Chang Y."/>
            <person name="Jeffries C."/>
            <person name="Tapia R."/>
            <person name="Brettin T."/>
            <person name="Detter J."/>
            <person name="Han C."/>
            <person name="Yasawong M."/>
            <person name="Rohde M."/>
            <person name="Tindall B."/>
            <person name="Goker M."/>
            <person name="Woyke T."/>
            <person name="Bristow J."/>
            <person name="Eisen J."/>
            <person name="Markowitz V."/>
            <person name="Hugenholtz P."/>
            <person name="Kyrpides N."/>
            <person name="Klenk H."/>
            <person name="Lapidus A."/>
        </authorList>
    </citation>
    <scope>NUCLEOTIDE SEQUENCE [LARGE SCALE GENOMIC DNA]</scope>
    <source>
        <strain evidence="3">DSM 9799 / CCM 4581 / KCTC 23876 / PAT</strain>
    </source>
</reference>
<dbReference type="Pfam" id="PF13466">
    <property type="entry name" value="STAS_2"/>
    <property type="match status" value="1"/>
</dbReference>
<dbReference type="RefSeq" id="WP_013346935.1">
    <property type="nucleotide sequence ID" value="NC_014541.1"/>
</dbReference>
<name>E1SMC0_FERBD</name>